<gene>
    <name evidence="1" type="ORF">SAMN04488023_104135</name>
</gene>
<dbReference type="AlphaFoldDB" id="A0A1H9LGF4"/>
<proteinExistence type="predicted"/>
<protein>
    <submittedName>
        <fullName evidence="1">Uncharacterized protein</fullName>
    </submittedName>
</protein>
<accession>A0A1H9LGF4</accession>
<dbReference type="STRING" id="390241.SAMN04488023_104135"/>
<organism evidence="1 2">
    <name type="scientific">Pedobacter rhizosphaerae</name>
    <dbReference type="NCBI Taxonomy" id="390241"/>
    <lineage>
        <taxon>Bacteria</taxon>
        <taxon>Pseudomonadati</taxon>
        <taxon>Bacteroidota</taxon>
        <taxon>Sphingobacteriia</taxon>
        <taxon>Sphingobacteriales</taxon>
        <taxon>Sphingobacteriaceae</taxon>
        <taxon>Pedobacter</taxon>
    </lineage>
</organism>
<keyword evidence="2" id="KW-1185">Reference proteome</keyword>
<reference evidence="1 2" key="1">
    <citation type="submission" date="2016-10" db="EMBL/GenBank/DDBJ databases">
        <authorList>
            <person name="de Groot N.N."/>
        </authorList>
    </citation>
    <scope>NUCLEOTIDE SEQUENCE [LARGE SCALE GENOMIC DNA]</scope>
    <source>
        <strain evidence="1 2">DSM 18610</strain>
    </source>
</reference>
<sequence length="91" mass="10390">MICLMAVLLFKVGGVAVYLNHFNPESTYLSVQEDATEKEEKKVETEYFDHQFMAFESLNTEVVSLNKPALPTHFFILSYFPEVLTPPPLFG</sequence>
<evidence type="ECO:0000313" key="2">
    <source>
        <dbReference type="Proteomes" id="UP000199572"/>
    </source>
</evidence>
<name>A0A1H9LGF4_9SPHI</name>
<dbReference type="Proteomes" id="UP000199572">
    <property type="component" value="Unassembled WGS sequence"/>
</dbReference>
<evidence type="ECO:0000313" key="1">
    <source>
        <dbReference type="EMBL" id="SER10460.1"/>
    </source>
</evidence>
<dbReference type="EMBL" id="FOGG01000004">
    <property type="protein sequence ID" value="SER10460.1"/>
    <property type="molecule type" value="Genomic_DNA"/>
</dbReference>